<reference evidence="1 2" key="1">
    <citation type="submission" date="2018-06" db="EMBL/GenBank/DDBJ databases">
        <title>Extensive metabolic versatility and redundancy in microbially diverse, dynamic hydrothermal sediments.</title>
        <authorList>
            <person name="Dombrowski N."/>
            <person name="Teske A."/>
            <person name="Baker B.J."/>
        </authorList>
    </citation>
    <scope>NUCLEOTIDE SEQUENCE [LARGE SCALE GENOMIC DNA]</scope>
    <source>
        <strain evidence="1">B29_G17</strain>
    </source>
</reference>
<proteinExistence type="predicted"/>
<feature type="non-terminal residue" evidence="1">
    <location>
        <position position="131"/>
    </location>
</feature>
<gene>
    <name evidence="1" type="ORF">DRJ20_00395</name>
</gene>
<sequence length="131" mass="15446">MDKIAIGNYSKAPNYRHYIAHFSVRNKIMDIKKAIIEALRLISSKEEEAVISVAGKKGEFVGRRFFVVSIAYGKNFRRMNWKVIKKIYDIINKGELKVFDVKIYVKHKFLKSSGRRGFTWSDKYFVRLIFM</sequence>
<name>A0A497EYJ7_9CREN</name>
<comment type="caution">
    <text evidence="1">The sequence shown here is derived from an EMBL/GenBank/DDBJ whole genome shotgun (WGS) entry which is preliminary data.</text>
</comment>
<protein>
    <submittedName>
        <fullName evidence="1">Uncharacterized protein</fullName>
    </submittedName>
</protein>
<dbReference type="EMBL" id="QMQZ01000005">
    <property type="protein sequence ID" value="RLE52266.1"/>
    <property type="molecule type" value="Genomic_DNA"/>
</dbReference>
<accession>A0A497EYJ7</accession>
<dbReference type="AlphaFoldDB" id="A0A497EYJ7"/>
<evidence type="ECO:0000313" key="1">
    <source>
        <dbReference type="EMBL" id="RLE52266.1"/>
    </source>
</evidence>
<dbReference type="Proteomes" id="UP000268446">
    <property type="component" value="Unassembled WGS sequence"/>
</dbReference>
<organism evidence="1 2">
    <name type="scientific">Thermoproteota archaeon</name>
    <dbReference type="NCBI Taxonomy" id="2056631"/>
    <lineage>
        <taxon>Archaea</taxon>
        <taxon>Thermoproteota</taxon>
    </lineage>
</organism>
<evidence type="ECO:0000313" key="2">
    <source>
        <dbReference type="Proteomes" id="UP000268446"/>
    </source>
</evidence>